<sequence>MNESEKVKGDLCSILLDYPYSFPYAFQEKDIRLIPPIDFINKLLKSEGTSGGMSPGCTWKSMSISEEEYEKLIQKLLEFDFESHTDIYPYAPKRLILDEELNKNFPKKEDWEKQQILKYIGVHEFIEFYDEYKPSLYLNSENYGTIEIFGTTGGPQYFGHLTSSKEIKPLFGNKIINTDKVEMIHEWIKYNEKFSKTEWYKATEEMSVSDSWGRQPKILEAYISNNSFISFKTDFKEIKPSINNII</sequence>
<organism evidence="1 2">
    <name type="scientific">Aureibacter tunicatorum</name>
    <dbReference type="NCBI Taxonomy" id="866807"/>
    <lineage>
        <taxon>Bacteria</taxon>
        <taxon>Pseudomonadati</taxon>
        <taxon>Bacteroidota</taxon>
        <taxon>Cytophagia</taxon>
        <taxon>Cytophagales</taxon>
        <taxon>Persicobacteraceae</taxon>
        <taxon>Aureibacter</taxon>
    </lineage>
</organism>
<keyword evidence="2" id="KW-1185">Reference proteome</keyword>
<dbReference type="AlphaFoldDB" id="A0AAE4BQT4"/>
<gene>
    <name evidence="1" type="ORF">HNQ88_002562</name>
</gene>
<evidence type="ECO:0000313" key="2">
    <source>
        <dbReference type="Proteomes" id="UP001185092"/>
    </source>
</evidence>
<accession>A0AAE4BQT4</accession>
<reference evidence="1" key="1">
    <citation type="submission" date="2023-07" db="EMBL/GenBank/DDBJ databases">
        <title>Genomic Encyclopedia of Type Strains, Phase IV (KMG-IV): sequencing the most valuable type-strain genomes for metagenomic binning, comparative biology and taxonomic classification.</title>
        <authorList>
            <person name="Goeker M."/>
        </authorList>
    </citation>
    <scope>NUCLEOTIDE SEQUENCE</scope>
    <source>
        <strain evidence="1">DSM 26174</strain>
    </source>
</reference>
<comment type="caution">
    <text evidence="1">The sequence shown here is derived from an EMBL/GenBank/DDBJ whole genome shotgun (WGS) entry which is preliminary data.</text>
</comment>
<protein>
    <submittedName>
        <fullName evidence="1">Uncharacterized protein</fullName>
    </submittedName>
</protein>
<name>A0AAE4BQT4_9BACT</name>
<dbReference type="Proteomes" id="UP001185092">
    <property type="component" value="Unassembled WGS sequence"/>
</dbReference>
<proteinExistence type="predicted"/>
<dbReference type="EMBL" id="JAVDQD010000003">
    <property type="protein sequence ID" value="MDR6239514.1"/>
    <property type="molecule type" value="Genomic_DNA"/>
</dbReference>
<evidence type="ECO:0000313" key="1">
    <source>
        <dbReference type="EMBL" id="MDR6239514.1"/>
    </source>
</evidence>